<dbReference type="NCBIfam" id="TIGR00758">
    <property type="entry name" value="UDG_fam4"/>
    <property type="match status" value="1"/>
</dbReference>
<dbReference type="SMART" id="SM00987">
    <property type="entry name" value="UreE_C"/>
    <property type="match status" value="1"/>
</dbReference>
<evidence type="ECO:0000256" key="4">
    <source>
        <dbReference type="ARBA" id="ARBA00019403"/>
    </source>
</evidence>
<evidence type="ECO:0000256" key="1">
    <source>
        <dbReference type="ARBA" id="ARBA00001400"/>
    </source>
</evidence>
<accession>A0A1I1IJM5</accession>
<dbReference type="EMBL" id="FOLX01000001">
    <property type="protein sequence ID" value="SFC36484.1"/>
    <property type="molecule type" value="Genomic_DNA"/>
</dbReference>
<keyword evidence="5" id="KW-0004">4Fe-4S</keyword>
<evidence type="ECO:0000256" key="5">
    <source>
        <dbReference type="ARBA" id="ARBA00022485"/>
    </source>
</evidence>
<dbReference type="PANTHER" id="PTHR33693:SF1">
    <property type="entry name" value="TYPE-4 URACIL-DNA GLYCOSYLASE"/>
    <property type="match status" value="1"/>
</dbReference>
<dbReference type="InterPro" id="IPR005273">
    <property type="entry name" value="Ura-DNA_glyco_family4"/>
</dbReference>
<evidence type="ECO:0000256" key="2">
    <source>
        <dbReference type="ARBA" id="ARBA00006521"/>
    </source>
</evidence>
<keyword evidence="7" id="KW-0227">DNA damage</keyword>
<dbReference type="GO" id="GO:0004844">
    <property type="term" value="F:uracil DNA N-glycosylase activity"/>
    <property type="evidence" value="ECO:0007669"/>
    <property type="project" value="UniProtKB-EC"/>
</dbReference>
<keyword evidence="14" id="KW-1185">Reference proteome</keyword>
<evidence type="ECO:0000313" key="14">
    <source>
        <dbReference type="Proteomes" id="UP000231644"/>
    </source>
</evidence>
<evidence type="ECO:0000256" key="7">
    <source>
        <dbReference type="ARBA" id="ARBA00022763"/>
    </source>
</evidence>
<evidence type="ECO:0000256" key="8">
    <source>
        <dbReference type="ARBA" id="ARBA00022801"/>
    </source>
</evidence>
<evidence type="ECO:0000256" key="11">
    <source>
        <dbReference type="ARBA" id="ARBA00023204"/>
    </source>
</evidence>
<dbReference type="Pfam" id="PF03167">
    <property type="entry name" value="UDG"/>
    <property type="match status" value="1"/>
</dbReference>
<evidence type="ECO:0000313" key="13">
    <source>
        <dbReference type="EMBL" id="SFC36484.1"/>
    </source>
</evidence>
<keyword evidence="10" id="KW-0411">Iron-sulfur</keyword>
<dbReference type="GO" id="GO:0046872">
    <property type="term" value="F:metal ion binding"/>
    <property type="evidence" value="ECO:0007669"/>
    <property type="project" value="UniProtKB-KW"/>
</dbReference>
<dbReference type="Proteomes" id="UP000231644">
    <property type="component" value="Unassembled WGS sequence"/>
</dbReference>
<dbReference type="SUPFAM" id="SSF52141">
    <property type="entry name" value="Uracil-DNA glycosylase-like"/>
    <property type="match status" value="1"/>
</dbReference>
<evidence type="ECO:0000256" key="3">
    <source>
        <dbReference type="ARBA" id="ARBA00012030"/>
    </source>
</evidence>
<reference evidence="13 14" key="1">
    <citation type="submission" date="2016-10" db="EMBL/GenBank/DDBJ databases">
        <authorList>
            <person name="de Groot N.N."/>
        </authorList>
    </citation>
    <scope>NUCLEOTIDE SEQUENCE [LARGE SCALE GENOMIC DNA]</scope>
    <source>
        <strain evidence="13 14">DSM 29619</strain>
    </source>
</reference>
<dbReference type="Gene3D" id="3.40.470.10">
    <property type="entry name" value="Uracil-DNA glycosylase-like domain"/>
    <property type="match status" value="1"/>
</dbReference>
<name>A0A1I1IJM5_9RHOB</name>
<gene>
    <name evidence="13" type="ORF">SAMN05421762_0692</name>
</gene>
<keyword evidence="8" id="KW-0378">Hydrolase</keyword>
<evidence type="ECO:0000256" key="9">
    <source>
        <dbReference type="ARBA" id="ARBA00023004"/>
    </source>
</evidence>
<dbReference type="InterPro" id="IPR005122">
    <property type="entry name" value="Uracil-DNA_glycosylase-like"/>
</dbReference>
<keyword evidence="6" id="KW-0479">Metal-binding</keyword>
<dbReference type="RefSeq" id="WP_093450430.1">
    <property type="nucleotide sequence ID" value="NZ_FNZG01000002.1"/>
</dbReference>
<organism evidence="13 14">
    <name type="scientific">Pseudooceanicola nitratireducens</name>
    <dbReference type="NCBI Taxonomy" id="517719"/>
    <lineage>
        <taxon>Bacteria</taxon>
        <taxon>Pseudomonadati</taxon>
        <taxon>Pseudomonadota</taxon>
        <taxon>Alphaproteobacteria</taxon>
        <taxon>Rhodobacterales</taxon>
        <taxon>Paracoccaceae</taxon>
        <taxon>Pseudooceanicola</taxon>
    </lineage>
</organism>
<keyword evidence="11" id="KW-0234">DNA repair</keyword>
<evidence type="ECO:0000256" key="6">
    <source>
        <dbReference type="ARBA" id="ARBA00022723"/>
    </source>
</evidence>
<dbReference type="EC" id="3.2.2.27" evidence="3"/>
<dbReference type="OrthoDB" id="5290748at2"/>
<feature type="domain" description="Uracil-DNA glycosylase-like" evidence="12">
    <location>
        <begin position="105"/>
        <end position="256"/>
    </location>
</feature>
<comment type="catalytic activity">
    <reaction evidence="1">
        <text>Hydrolyzes single-stranded DNA or mismatched double-stranded DNA and polynucleotides, releasing free uracil.</text>
        <dbReference type="EC" id="3.2.2.27"/>
    </reaction>
</comment>
<dbReference type="PANTHER" id="PTHR33693">
    <property type="entry name" value="TYPE-5 URACIL-DNA GLYCOSYLASE"/>
    <property type="match status" value="1"/>
</dbReference>
<dbReference type="SMART" id="SM00986">
    <property type="entry name" value="UDG"/>
    <property type="match status" value="1"/>
</dbReference>
<dbReference type="AlphaFoldDB" id="A0A1I1IJM5"/>
<comment type="similarity">
    <text evidence="2">Belongs to the uracil-DNA glycosylase (UDG) superfamily. Type 4 (UDGa) family.</text>
</comment>
<protein>
    <recommendedName>
        <fullName evidence="4">Type-4 uracil-DNA glycosylase</fullName>
        <ecNumber evidence="3">3.2.2.27</ecNumber>
    </recommendedName>
</protein>
<evidence type="ECO:0000256" key="10">
    <source>
        <dbReference type="ARBA" id="ARBA00023014"/>
    </source>
</evidence>
<dbReference type="STRING" id="517719.SAMN05421762_0692"/>
<dbReference type="CDD" id="cd10030">
    <property type="entry name" value="UDG-F4_TTUDGA_SPO1dp_like"/>
    <property type="match status" value="1"/>
</dbReference>
<dbReference type="InterPro" id="IPR051536">
    <property type="entry name" value="UDG_Type-4/5"/>
</dbReference>
<proteinExistence type="inferred from homology"/>
<sequence>MESALEWHSALALLDWQVDLGADEAIGDAPVDRFAVAKEAAEKAQARKAQAQGQAEDHVVRRKEVDAVEVAREAASTAKSLDELQAAIADFDHCTLKRGARSLVFADGHASARVLILGEAPGRDEDREGRPFVGRAGQLLDRMLAAIDLDRSADTPEKAVYITNVLPWRPPQNRDPEPEEIAMMLPFVQKHIELVAPDFIVLMGNIACRAGLGKQGILRLRGTWAQAFGKPALPMTHPAYLLRQPHAKRDAWADLLSLRARLNG</sequence>
<dbReference type="GO" id="GO:0006281">
    <property type="term" value="P:DNA repair"/>
    <property type="evidence" value="ECO:0007669"/>
    <property type="project" value="UniProtKB-KW"/>
</dbReference>
<dbReference type="GO" id="GO:0051539">
    <property type="term" value="F:4 iron, 4 sulfur cluster binding"/>
    <property type="evidence" value="ECO:0007669"/>
    <property type="project" value="UniProtKB-KW"/>
</dbReference>
<keyword evidence="9" id="KW-0408">Iron</keyword>
<dbReference type="InterPro" id="IPR036895">
    <property type="entry name" value="Uracil-DNA_glycosylase-like_sf"/>
</dbReference>
<evidence type="ECO:0000259" key="12">
    <source>
        <dbReference type="SMART" id="SM00986"/>
    </source>
</evidence>